<dbReference type="Proteomes" id="UP000525652">
    <property type="component" value="Unassembled WGS sequence"/>
</dbReference>
<dbReference type="GO" id="GO:0046872">
    <property type="term" value="F:metal ion binding"/>
    <property type="evidence" value="ECO:0007669"/>
    <property type="project" value="UniProtKB-KW"/>
</dbReference>
<evidence type="ECO:0000256" key="14">
    <source>
        <dbReference type="ARBA" id="ARBA00022842"/>
    </source>
</evidence>
<keyword evidence="13 22" id="KW-0067">ATP-binding</keyword>
<keyword evidence="6" id="KW-0444">Lipid biosynthesis</keyword>
<keyword evidence="14 23" id="KW-0460">Magnesium</keyword>
<dbReference type="GO" id="GO:0004143">
    <property type="term" value="F:ATP-dependent diacylglycerol kinase activity"/>
    <property type="evidence" value="ECO:0007669"/>
    <property type="project" value="UniProtKB-EC"/>
</dbReference>
<comment type="function">
    <text evidence="24">Catalyzes the ATP-dependent phosphorylation of sn-l,2-diacylglycerol (DAG) to phosphatidic acid. Involved in the recycling of diacylglycerol produced as a by-product during membrane-derived oligosaccharide (MDO) biosynthesis.</text>
</comment>
<keyword evidence="10 23" id="KW-0479">Metal-binding</keyword>
<evidence type="ECO:0000256" key="18">
    <source>
        <dbReference type="ARBA" id="ARBA00023209"/>
    </source>
</evidence>
<evidence type="ECO:0000256" key="24">
    <source>
        <dbReference type="RuleBase" id="RU363065"/>
    </source>
</evidence>
<gene>
    <name evidence="25" type="ORF">H5P30_17515</name>
</gene>
<evidence type="ECO:0000256" key="8">
    <source>
        <dbReference type="ARBA" id="ARBA00022679"/>
    </source>
</evidence>
<evidence type="ECO:0000256" key="5">
    <source>
        <dbReference type="ARBA" id="ARBA00022475"/>
    </source>
</evidence>
<evidence type="ECO:0000256" key="6">
    <source>
        <dbReference type="ARBA" id="ARBA00022516"/>
    </source>
</evidence>
<evidence type="ECO:0000256" key="13">
    <source>
        <dbReference type="ARBA" id="ARBA00022840"/>
    </source>
</evidence>
<keyword evidence="12 24" id="KW-0418">Kinase</keyword>
<keyword evidence="11 22" id="KW-0547">Nucleotide-binding</keyword>
<dbReference type="PANTHER" id="PTHR34299:SF1">
    <property type="entry name" value="DIACYLGLYCEROL KINASE"/>
    <property type="match status" value="1"/>
</dbReference>
<feature type="binding site" evidence="22">
    <location>
        <position position="43"/>
    </location>
    <ligand>
        <name>ATP</name>
        <dbReference type="ChEBI" id="CHEBI:30616"/>
    </ligand>
</feature>
<name>A0A7X1B2Y9_9BACT</name>
<dbReference type="InterPro" id="IPR036945">
    <property type="entry name" value="DAGK_sf"/>
</dbReference>
<evidence type="ECO:0000256" key="16">
    <source>
        <dbReference type="ARBA" id="ARBA00023098"/>
    </source>
</evidence>
<feature type="binding site" evidence="22">
    <location>
        <position position="24"/>
    </location>
    <ligand>
        <name>ATP</name>
        <dbReference type="ChEBI" id="CHEBI:30616"/>
    </ligand>
</feature>
<feature type="binding site" evidence="23">
    <location>
        <position position="91"/>
    </location>
    <ligand>
        <name>a divalent metal cation</name>
        <dbReference type="ChEBI" id="CHEBI:60240"/>
    </ligand>
</feature>
<dbReference type="EMBL" id="JACHVA010000127">
    <property type="protein sequence ID" value="MBC2603583.1"/>
    <property type="molecule type" value="Genomic_DNA"/>
</dbReference>
<evidence type="ECO:0000256" key="15">
    <source>
        <dbReference type="ARBA" id="ARBA00022989"/>
    </source>
</evidence>
<comment type="catalytic activity">
    <reaction evidence="24">
        <text>a 1,2-diacyl-sn-glycerol + ATP = a 1,2-diacyl-sn-glycero-3-phosphate + ADP + H(+)</text>
        <dbReference type="Rhea" id="RHEA:10272"/>
        <dbReference type="ChEBI" id="CHEBI:15378"/>
        <dbReference type="ChEBI" id="CHEBI:17815"/>
        <dbReference type="ChEBI" id="CHEBI:30616"/>
        <dbReference type="ChEBI" id="CHEBI:58608"/>
        <dbReference type="ChEBI" id="CHEBI:456216"/>
        <dbReference type="EC" id="2.7.1.107"/>
    </reaction>
</comment>
<evidence type="ECO:0000256" key="22">
    <source>
        <dbReference type="PIRSR" id="PIRSR600829-3"/>
    </source>
</evidence>
<accession>A0A7X1B2Y9</accession>
<comment type="subcellular location">
    <subcellularLocation>
        <location evidence="1">Cell inner membrane</location>
        <topology evidence="1">Multi-pass membrane protein</topology>
    </subcellularLocation>
</comment>
<protein>
    <recommendedName>
        <fullName evidence="4 24">Diacylglycerol kinase</fullName>
        <ecNumber evidence="3 24">2.7.1.107</ecNumber>
    </recommendedName>
</protein>
<evidence type="ECO:0000256" key="20">
    <source>
        <dbReference type="PIRSR" id="PIRSR600829-1"/>
    </source>
</evidence>
<dbReference type="EC" id="2.7.1.107" evidence="3 24"/>
<sequence length="142" mass="15226">MSVSGESSSAKEKIKPFQADGLRRVGLAFFHSLEGIGAALKHEAAFRQECVAACVLIPAALLLEIPVVEKVLLIGVVFLVLITELLNSAIECCVDYISTDLHPFAKRAKDIGSGAVFLSLFFAVGSWALILGANWPLNLIPF</sequence>
<dbReference type="Pfam" id="PF01219">
    <property type="entry name" value="DAGK_prokar"/>
    <property type="match status" value="1"/>
</dbReference>
<evidence type="ECO:0000313" key="26">
    <source>
        <dbReference type="Proteomes" id="UP000525652"/>
    </source>
</evidence>
<evidence type="ECO:0000256" key="12">
    <source>
        <dbReference type="ARBA" id="ARBA00022777"/>
    </source>
</evidence>
<organism evidence="25 26">
    <name type="scientific">Puniceicoccus vermicola</name>
    <dbReference type="NCBI Taxonomy" id="388746"/>
    <lineage>
        <taxon>Bacteria</taxon>
        <taxon>Pseudomonadati</taxon>
        <taxon>Verrucomicrobiota</taxon>
        <taxon>Opitutia</taxon>
        <taxon>Puniceicoccales</taxon>
        <taxon>Puniceicoccaceae</taxon>
        <taxon>Puniceicoccus</taxon>
    </lineage>
</organism>
<feature type="binding site" evidence="22">
    <location>
        <begin position="109"/>
        <end position="110"/>
    </location>
    <ligand>
        <name>ATP</name>
        <dbReference type="ChEBI" id="CHEBI:30616"/>
    </ligand>
</feature>
<evidence type="ECO:0000256" key="17">
    <source>
        <dbReference type="ARBA" id="ARBA00023136"/>
    </source>
</evidence>
<keyword evidence="18" id="KW-0594">Phospholipid biosynthesis</keyword>
<dbReference type="AlphaFoldDB" id="A0A7X1B2Y9"/>
<dbReference type="GO" id="GO:0005524">
    <property type="term" value="F:ATP binding"/>
    <property type="evidence" value="ECO:0007669"/>
    <property type="project" value="UniProtKB-KW"/>
</dbReference>
<feature type="transmembrane region" description="Helical" evidence="24">
    <location>
        <begin position="71"/>
        <end position="90"/>
    </location>
</feature>
<evidence type="ECO:0000256" key="3">
    <source>
        <dbReference type="ARBA" id="ARBA00012133"/>
    </source>
</evidence>
<comment type="caution">
    <text evidence="24">Lacks conserved residue(s) required for the propagation of feature annotation.</text>
</comment>
<dbReference type="PANTHER" id="PTHR34299">
    <property type="entry name" value="DIACYLGLYCEROL KINASE"/>
    <property type="match status" value="1"/>
</dbReference>
<proteinExistence type="inferred from homology"/>
<feature type="binding site" evidence="21">
    <location>
        <begin position="45"/>
        <end position="49"/>
    </location>
    <ligand>
        <name>substrate</name>
    </ligand>
</feature>
<feature type="active site" description="Proton acceptor" evidence="20">
    <location>
        <position position="84"/>
    </location>
</feature>
<evidence type="ECO:0000256" key="10">
    <source>
        <dbReference type="ARBA" id="ARBA00022723"/>
    </source>
</evidence>
<keyword evidence="19 24" id="KW-1208">Phospholipid metabolism</keyword>
<keyword evidence="15 24" id="KW-1133">Transmembrane helix</keyword>
<keyword evidence="8 24" id="KW-0808">Transferase</keyword>
<keyword evidence="26" id="KW-1185">Reference proteome</keyword>
<dbReference type="Gene3D" id="1.10.287.3610">
    <property type="match status" value="1"/>
</dbReference>
<evidence type="ECO:0000256" key="4">
    <source>
        <dbReference type="ARBA" id="ARBA00017575"/>
    </source>
</evidence>
<comment type="caution">
    <text evidence="25">The sequence shown here is derived from an EMBL/GenBank/DDBJ whole genome shotgun (WGS) entry which is preliminary data.</text>
</comment>
<evidence type="ECO:0000256" key="19">
    <source>
        <dbReference type="ARBA" id="ARBA00023264"/>
    </source>
</evidence>
<dbReference type="InterPro" id="IPR033718">
    <property type="entry name" value="DAGK_prok"/>
</dbReference>
<evidence type="ECO:0000256" key="9">
    <source>
        <dbReference type="ARBA" id="ARBA00022692"/>
    </source>
</evidence>
<feature type="binding site" evidence="23">
    <location>
        <position position="43"/>
    </location>
    <ligand>
        <name>a divalent metal cation</name>
        <dbReference type="ChEBI" id="CHEBI:60240"/>
    </ligand>
</feature>
<keyword evidence="7" id="KW-0997">Cell inner membrane</keyword>
<feature type="binding site" evidence="22">
    <location>
        <position position="91"/>
    </location>
    <ligand>
        <name>ATP</name>
        <dbReference type="ChEBI" id="CHEBI:30616"/>
    </ligand>
</feature>
<evidence type="ECO:0000256" key="2">
    <source>
        <dbReference type="ARBA" id="ARBA00005967"/>
    </source>
</evidence>
<evidence type="ECO:0000313" key="25">
    <source>
        <dbReference type="EMBL" id="MBC2603583.1"/>
    </source>
</evidence>
<reference evidence="25 26" key="1">
    <citation type="submission" date="2020-07" db="EMBL/GenBank/DDBJ databases">
        <authorList>
            <person name="Feng X."/>
        </authorList>
    </citation>
    <scope>NUCLEOTIDE SEQUENCE [LARGE SCALE GENOMIC DNA]</scope>
    <source>
        <strain evidence="25 26">JCM14086</strain>
    </source>
</reference>
<dbReference type="RefSeq" id="WP_185694206.1">
    <property type="nucleotide sequence ID" value="NZ_JACHVA010000127.1"/>
</dbReference>
<evidence type="ECO:0000256" key="1">
    <source>
        <dbReference type="ARBA" id="ARBA00004429"/>
    </source>
</evidence>
<keyword evidence="5" id="KW-1003">Cell membrane</keyword>
<evidence type="ECO:0000256" key="7">
    <source>
        <dbReference type="ARBA" id="ARBA00022519"/>
    </source>
</evidence>
<feature type="binding site" evidence="21">
    <location>
        <position position="84"/>
    </location>
    <ligand>
        <name>substrate</name>
    </ligand>
</feature>
<dbReference type="InterPro" id="IPR000829">
    <property type="entry name" value="DAGK"/>
</dbReference>
<keyword evidence="16 24" id="KW-0443">Lipid metabolism</keyword>
<dbReference type="GO" id="GO:0006654">
    <property type="term" value="P:phosphatidic acid biosynthetic process"/>
    <property type="evidence" value="ECO:0007669"/>
    <property type="project" value="InterPro"/>
</dbReference>
<evidence type="ECO:0000256" key="11">
    <source>
        <dbReference type="ARBA" id="ARBA00022741"/>
    </source>
</evidence>
<comment type="similarity">
    <text evidence="2 24">Belongs to the bacterial diacylglycerol kinase family.</text>
</comment>
<comment type="cofactor">
    <cofactor evidence="23">
        <name>Mg(2+)</name>
        <dbReference type="ChEBI" id="CHEBI:18420"/>
    </cofactor>
    <text evidence="23">Mn(2+), Zn(2+), Cd(2+) and Co(2+) support activity to lesser extents.</text>
</comment>
<keyword evidence="17 24" id="KW-0472">Membrane</keyword>
<feature type="binding site" evidence="21">
    <location>
        <position position="24"/>
    </location>
    <ligand>
        <name>substrate</name>
    </ligand>
</feature>
<feature type="transmembrane region" description="Helical" evidence="24">
    <location>
        <begin position="111"/>
        <end position="133"/>
    </location>
</feature>
<keyword evidence="9 24" id="KW-0812">Transmembrane</keyword>
<dbReference type="GO" id="GO:0005886">
    <property type="term" value="C:plasma membrane"/>
    <property type="evidence" value="ECO:0007669"/>
    <property type="project" value="UniProtKB-SubCell"/>
</dbReference>
<evidence type="ECO:0000256" key="23">
    <source>
        <dbReference type="PIRSR" id="PIRSR600829-4"/>
    </source>
</evidence>
<dbReference type="PROSITE" id="PS01069">
    <property type="entry name" value="DAGK_PROKAR"/>
    <property type="match status" value="1"/>
</dbReference>
<dbReference type="CDD" id="cd14264">
    <property type="entry name" value="DAGK_IM"/>
    <property type="match status" value="1"/>
</dbReference>
<evidence type="ECO:0000256" key="21">
    <source>
        <dbReference type="PIRSR" id="PIRSR600829-2"/>
    </source>
</evidence>
<feature type="binding site" evidence="21">
    <location>
        <position position="113"/>
    </location>
    <ligand>
        <name>substrate</name>
    </ligand>
</feature>